<sequence>MCFYLSHSTSQRKTRSSRVSYRLPKGINQRKLIAWSKADYTAQELLFCVKSLHVEQNYLSEHSAEFSCSRNEKHRGGHPASSNQEAEIWPGMKDLCEITSTPFSPSLLLLSRVPSSIPFALSLGTCRLWEPVRGKPAALHKPNSDSYSSVAEHNLTFLLLVRIQ</sequence>
<evidence type="ECO:0000313" key="1">
    <source>
        <dbReference type="EMBL" id="KAK3760092.1"/>
    </source>
</evidence>
<name>A0AAE0Z1G6_9GAST</name>
<evidence type="ECO:0000313" key="2">
    <source>
        <dbReference type="Proteomes" id="UP001283361"/>
    </source>
</evidence>
<reference evidence="1" key="1">
    <citation type="journal article" date="2023" name="G3 (Bethesda)">
        <title>A reference genome for the long-term kleptoplast-retaining sea slug Elysia crispata morphotype clarki.</title>
        <authorList>
            <person name="Eastman K.E."/>
            <person name="Pendleton A.L."/>
            <person name="Shaikh M.A."/>
            <person name="Suttiyut T."/>
            <person name="Ogas R."/>
            <person name="Tomko P."/>
            <person name="Gavelis G."/>
            <person name="Widhalm J.R."/>
            <person name="Wisecaver J.H."/>
        </authorList>
    </citation>
    <scope>NUCLEOTIDE SEQUENCE</scope>
    <source>
        <strain evidence="1">ECLA1</strain>
    </source>
</reference>
<organism evidence="1 2">
    <name type="scientific">Elysia crispata</name>
    <name type="common">lettuce slug</name>
    <dbReference type="NCBI Taxonomy" id="231223"/>
    <lineage>
        <taxon>Eukaryota</taxon>
        <taxon>Metazoa</taxon>
        <taxon>Spiralia</taxon>
        <taxon>Lophotrochozoa</taxon>
        <taxon>Mollusca</taxon>
        <taxon>Gastropoda</taxon>
        <taxon>Heterobranchia</taxon>
        <taxon>Euthyneura</taxon>
        <taxon>Panpulmonata</taxon>
        <taxon>Sacoglossa</taxon>
        <taxon>Placobranchoidea</taxon>
        <taxon>Plakobranchidae</taxon>
        <taxon>Elysia</taxon>
    </lineage>
</organism>
<dbReference type="Proteomes" id="UP001283361">
    <property type="component" value="Unassembled WGS sequence"/>
</dbReference>
<dbReference type="EMBL" id="JAWDGP010005047">
    <property type="protein sequence ID" value="KAK3760092.1"/>
    <property type="molecule type" value="Genomic_DNA"/>
</dbReference>
<comment type="caution">
    <text evidence="1">The sequence shown here is derived from an EMBL/GenBank/DDBJ whole genome shotgun (WGS) entry which is preliminary data.</text>
</comment>
<accession>A0AAE0Z1G6</accession>
<dbReference type="AlphaFoldDB" id="A0AAE0Z1G6"/>
<proteinExistence type="predicted"/>
<gene>
    <name evidence="1" type="ORF">RRG08_064762</name>
</gene>
<keyword evidence="2" id="KW-1185">Reference proteome</keyword>
<protein>
    <submittedName>
        <fullName evidence="1">Uncharacterized protein</fullName>
    </submittedName>
</protein>